<name>A0ABP0HF53_9DINO</name>
<accession>A0ABP0HF53</accession>
<gene>
    <name evidence="1" type="ORF">CCMP2556_LOCUS1370</name>
</gene>
<reference evidence="1 2" key="1">
    <citation type="submission" date="2024-02" db="EMBL/GenBank/DDBJ databases">
        <authorList>
            <person name="Chen Y."/>
            <person name="Shah S."/>
            <person name="Dougan E. K."/>
            <person name="Thang M."/>
            <person name="Chan C."/>
        </authorList>
    </citation>
    <scope>NUCLEOTIDE SEQUENCE [LARGE SCALE GENOMIC DNA]</scope>
</reference>
<comment type="caution">
    <text evidence="1">The sequence shown here is derived from an EMBL/GenBank/DDBJ whole genome shotgun (WGS) entry which is preliminary data.</text>
</comment>
<dbReference type="EMBL" id="CAXAMN010000448">
    <property type="protein sequence ID" value="CAK8988710.1"/>
    <property type="molecule type" value="Genomic_DNA"/>
</dbReference>
<evidence type="ECO:0000313" key="2">
    <source>
        <dbReference type="Proteomes" id="UP001642484"/>
    </source>
</evidence>
<evidence type="ECO:0000313" key="1">
    <source>
        <dbReference type="EMBL" id="CAK8988710.1"/>
    </source>
</evidence>
<protein>
    <submittedName>
        <fullName evidence="1">Uncharacterized protein</fullName>
    </submittedName>
</protein>
<keyword evidence="2" id="KW-1185">Reference proteome</keyword>
<organism evidence="1 2">
    <name type="scientific">Durusdinium trenchii</name>
    <dbReference type="NCBI Taxonomy" id="1381693"/>
    <lineage>
        <taxon>Eukaryota</taxon>
        <taxon>Sar</taxon>
        <taxon>Alveolata</taxon>
        <taxon>Dinophyceae</taxon>
        <taxon>Suessiales</taxon>
        <taxon>Symbiodiniaceae</taxon>
        <taxon>Durusdinium</taxon>
    </lineage>
</organism>
<sequence length="279" mass="30084">MALGGWRSALRLALLGWLVLPAMGLDWVVASLYNGTDSCDANLLVENYQLNDPVDICSGWRRSYHVINSSSLYEVLWQDESCTSVLKSPMTNRTMEGISFSKSKYTLGECSTLDRGSRYVGQIWSVKYQVVSLPSSAAVASYCNDSDSADGLFQMEISPPETCISGRSLAGGGSAKWSGGNGSDLTYSSWSTSPLCEADPDSVLRGSGNELSYGSICSLNRYIDLTTQATAVSMPACILDSDCSDIPFETSASLAAAAWLAPTVLAQSLWWFVLNFQVD</sequence>
<dbReference type="Proteomes" id="UP001642484">
    <property type="component" value="Unassembled WGS sequence"/>
</dbReference>
<proteinExistence type="predicted"/>